<dbReference type="InterPro" id="IPR013103">
    <property type="entry name" value="RVT_2"/>
</dbReference>
<dbReference type="SMART" id="SM00343">
    <property type="entry name" value="ZnF_C2HC"/>
    <property type="match status" value="1"/>
</dbReference>
<keyword evidence="5" id="KW-0862">Zinc</keyword>
<feature type="region of interest" description="Disordered" evidence="6">
    <location>
        <begin position="233"/>
        <end position="261"/>
    </location>
</feature>
<dbReference type="Pfam" id="PF00665">
    <property type="entry name" value="rve"/>
    <property type="match status" value="1"/>
</dbReference>
<reference evidence="10" key="1">
    <citation type="journal article" date="2005" name="Nature">
        <title>The map-based sequence of the rice genome.</title>
        <authorList>
            <consortium name="International rice genome sequencing project (IRGSP)"/>
            <person name="Matsumoto T."/>
            <person name="Wu J."/>
            <person name="Kanamori H."/>
            <person name="Katayose Y."/>
            <person name="Fujisawa M."/>
            <person name="Namiki N."/>
            <person name="Mizuno H."/>
            <person name="Yamamoto K."/>
            <person name="Antonio B.A."/>
            <person name="Baba T."/>
            <person name="Sakata K."/>
            <person name="Nagamura Y."/>
            <person name="Aoki H."/>
            <person name="Arikawa K."/>
            <person name="Arita K."/>
            <person name="Bito T."/>
            <person name="Chiden Y."/>
            <person name="Fujitsuka N."/>
            <person name="Fukunaka R."/>
            <person name="Hamada M."/>
            <person name="Harada C."/>
            <person name="Hayashi A."/>
            <person name="Hijishita S."/>
            <person name="Honda M."/>
            <person name="Hosokawa S."/>
            <person name="Ichikawa Y."/>
            <person name="Idonuma A."/>
            <person name="Iijima M."/>
            <person name="Ikeda M."/>
            <person name="Ikeno M."/>
            <person name="Ito K."/>
            <person name="Ito S."/>
            <person name="Ito T."/>
            <person name="Ito Y."/>
            <person name="Ito Y."/>
            <person name="Iwabuchi A."/>
            <person name="Kamiya K."/>
            <person name="Karasawa W."/>
            <person name="Kurita K."/>
            <person name="Katagiri S."/>
            <person name="Kikuta A."/>
            <person name="Kobayashi H."/>
            <person name="Kobayashi N."/>
            <person name="Machita K."/>
            <person name="Maehara T."/>
            <person name="Masukawa M."/>
            <person name="Mizubayashi T."/>
            <person name="Mukai Y."/>
            <person name="Nagasaki H."/>
            <person name="Nagata Y."/>
            <person name="Naito S."/>
            <person name="Nakashima M."/>
            <person name="Nakama Y."/>
            <person name="Nakamichi Y."/>
            <person name="Nakamura M."/>
            <person name="Meguro A."/>
            <person name="Negishi M."/>
            <person name="Ohta I."/>
            <person name="Ohta T."/>
            <person name="Okamoto M."/>
            <person name="Ono N."/>
            <person name="Saji S."/>
            <person name="Sakaguchi M."/>
            <person name="Sakai K."/>
            <person name="Shibata M."/>
            <person name="Shimokawa T."/>
            <person name="Song J."/>
            <person name="Takazaki Y."/>
            <person name="Terasawa K."/>
            <person name="Tsugane M."/>
            <person name="Tsuji K."/>
            <person name="Ueda S."/>
            <person name="Waki K."/>
            <person name="Yamagata H."/>
            <person name="Yamamoto M."/>
            <person name="Yamamoto S."/>
            <person name="Yamane H."/>
            <person name="Yoshiki S."/>
            <person name="Yoshihara R."/>
            <person name="Yukawa K."/>
            <person name="Zhong H."/>
            <person name="Yano M."/>
            <person name="Yuan Q."/>
            <person name="Ouyang S."/>
            <person name="Liu J."/>
            <person name="Jones K.M."/>
            <person name="Gansberger K."/>
            <person name="Moffat K."/>
            <person name="Hill J."/>
            <person name="Bera J."/>
            <person name="Fadrosh D."/>
            <person name="Jin S."/>
            <person name="Johri S."/>
            <person name="Kim M."/>
            <person name="Overton L."/>
            <person name="Reardon M."/>
            <person name="Tsitrin T."/>
            <person name="Vuong H."/>
            <person name="Weaver B."/>
            <person name="Ciecko A."/>
            <person name="Tallon L."/>
            <person name="Jackson J."/>
            <person name="Pai G."/>
            <person name="Aken S.V."/>
            <person name="Utterback T."/>
            <person name="Reidmuller S."/>
            <person name="Feldblyum T."/>
            <person name="Hsiao J."/>
            <person name="Zismann V."/>
            <person name="Iobst S."/>
            <person name="de Vazeille A.R."/>
            <person name="Buell C.R."/>
            <person name="Ying K."/>
            <person name="Li Y."/>
            <person name="Lu T."/>
            <person name="Huang Y."/>
            <person name="Zhao Q."/>
            <person name="Feng Q."/>
            <person name="Zhang L."/>
            <person name="Zhu J."/>
            <person name="Weng Q."/>
            <person name="Mu J."/>
            <person name="Lu Y."/>
            <person name="Fan D."/>
            <person name="Liu Y."/>
            <person name="Guan J."/>
            <person name="Zhang Y."/>
            <person name="Yu S."/>
            <person name="Liu X."/>
            <person name="Zhang Y."/>
            <person name="Hong G."/>
            <person name="Han B."/>
            <person name="Choisne N."/>
            <person name="Demange N."/>
            <person name="Orjeda G."/>
            <person name="Samain S."/>
            <person name="Cattolico L."/>
            <person name="Pelletier E."/>
            <person name="Couloux A."/>
            <person name="Segurens B."/>
            <person name="Wincker P."/>
            <person name="D'Hont A."/>
            <person name="Scarpelli C."/>
            <person name="Weissenbach J."/>
            <person name="Salanoubat M."/>
            <person name="Quetier F."/>
            <person name="Yu Y."/>
            <person name="Kim H.R."/>
            <person name="Rambo T."/>
            <person name="Currie J."/>
            <person name="Collura K."/>
            <person name="Luo M."/>
            <person name="Yang T."/>
            <person name="Ammiraju J.S.S."/>
            <person name="Engler F."/>
            <person name="Soderlund C."/>
            <person name="Wing R.A."/>
            <person name="Palmer L.E."/>
            <person name="de la Bastide M."/>
            <person name="Spiegel L."/>
            <person name="Nascimento L."/>
            <person name="Zutavern T."/>
            <person name="O'Shaughnessy A."/>
            <person name="Dike S."/>
            <person name="Dedhia N."/>
            <person name="Preston R."/>
            <person name="Balija V."/>
            <person name="McCombie W.R."/>
            <person name="Chow T."/>
            <person name="Chen H."/>
            <person name="Chung M."/>
            <person name="Chen C."/>
            <person name="Shaw J."/>
            <person name="Wu H."/>
            <person name="Hsiao K."/>
            <person name="Chao Y."/>
            <person name="Chu M."/>
            <person name="Cheng C."/>
            <person name="Hour A."/>
            <person name="Lee P."/>
            <person name="Lin S."/>
            <person name="Lin Y."/>
            <person name="Liou J."/>
            <person name="Liu S."/>
            <person name="Hsing Y."/>
            <person name="Raghuvanshi S."/>
            <person name="Mohanty A."/>
            <person name="Bharti A.K."/>
            <person name="Gaur A."/>
            <person name="Gupta V."/>
            <person name="Kumar D."/>
            <person name="Ravi V."/>
            <person name="Vij S."/>
            <person name="Kapur A."/>
            <person name="Khurana P."/>
            <person name="Khurana P."/>
            <person name="Khurana J.P."/>
            <person name="Tyagi A.K."/>
            <person name="Gaikwad K."/>
            <person name="Singh A."/>
            <person name="Dalal V."/>
            <person name="Srivastava S."/>
            <person name="Dixit A."/>
            <person name="Pal A.K."/>
            <person name="Ghazi I.A."/>
            <person name="Yadav M."/>
            <person name="Pandit A."/>
            <person name="Bhargava A."/>
            <person name="Sureshbabu K."/>
            <person name="Batra K."/>
            <person name="Sharma T.R."/>
            <person name="Mohapatra T."/>
            <person name="Singh N.K."/>
            <person name="Messing J."/>
            <person name="Nelson A.B."/>
            <person name="Fuks G."/>
            <person name="Kavchok S."/>
            <person name="Keizer G."/>
            <person name="Linton E."/>
            <person name="Llaca V."/>
            <person name="Song R."/>
            <person name="Tanyolac B."/>
            <person name="Young S."/>
            <person name="Ho-Il K."/>
            <person name="Hahn J.H."/>
            <person name="Sangsakoo G."/>
            <person name="Vanavichit A."/>
            <person name="de Mattos Luiz.A.T."/>
            <person name="Zimmer P.D."/>
            <person name="Malone G."/>
            <person name="Dellagostin O."/>
            <person name="de Oliveira A.C."/>
            <person name="Bevan M."/>
            <person name="Bancroft I."/>
            <person name="Minx P."/>
            <person name="Cordum H."/>
            <person name="Wilson R."/>
            <person name="Cheng Z."/>
            <person name="Jin W."/>
            <person name="Jiang J."/>
            <person name="Leong S.A."/>
            <person name="Iwama H."/>
            <person name="Gojobori T."/>
            <person name="Itoh T."/>
            <person name="Niimura Y."/>
            <person name="Fujii Y."/>
            <person name="Habara T."/>
            <person name="Sakai H."/>
            <person name="Sato Y."/>
            <person name="Wilson G."/>
            <person name="Kumar K."/>
            <person name="McCouch S."/>
            <person name="Juretic N."/>
            <person name="Hoen D."/>
            <person name="Wright S."/>
            <person name="Bruskiewich R."/>
            <person name="Bureau T."/>
            <person name="Miyao A."/>
            <person name="Hirochika H."/>
            <person name="Nishikawa T."/>
            <person name="Kadowaki K."/>
            <person name="Sugiura M."/>
            <person name="Burr B."/>
            <person name="Sasaki T."/>
        </authorList>
    </citation>
    <scope>NUCLEOTIDE SEQUENCE [LARGE SCALE GENOMIC DNA]</scope>
    <source>
        <strain evidence="10">cv. Nipponbare</strain>
    </source>
</reference>
<dbReference type="InterPro" id="IPR001878">
    <property type="entry name" value="Znf_CCHC"/>
</dbReference>
<dbReference type="InterPro" id="IPR025724">
    <property type="entry name" value="GAG-pre-integrase_dom"/>
</dbReference>
<keyword evidence="4" id="KW-0378">Hydrolase</keyword>
<dbReference type="PANTHER" id="PTHR42648:SF28">
    <property type="entry name" value="TRANSPOSON-ENCODED PROTEIN WITH RIBONUCLEASE H-LIKE AND RETROVIRUS ZINC FINGER-LIKE DOMAINS"/>
    <property type="match status" value="1"/>
</dbReference>
<keyword evidence="2" id="KW-0479">Metal-binding</keyword>
<dbReference type="PROSITE" id="PS50158">
    <property type="entry name" value="ZF_CCHC"/>
    <property type="match status" value="1"/>
</dbReference>
<keyword evidence="3" id="KW-0064">Aspartyl protease</keyword>
<dbReference type="GO" id="GO:0008270">
    <property type="term" value="F:zinc ion binding"/>
    <property type="evidence" value="ECO:0007669"/>
    <property type="project" value="UniProtKB-KW"/>
</dbReference>
<dbReference type="GO" id="GO:0015074">
    <property type="term" value="P:DNA integration"/>
    <property type="evidence" value="ECO:0007669"/>
    <property type="project" value="InterPro"/>
</dbReference>
<proteinExistence type="predicted"/>
<dbReference type="CDD" id="cd09272">
    <property type="entry name" value="RNase_HI_RT_Ty1"/>
    <property type="match status" value="1"/>
</dbReference>
<dbReference type="InterPro" id="IPR036875">
    <property type="entry name" value="Znf_CCHC_sf"/>
</dbReference>
<evidence type="ECO:0000313" key="9">
    <source>
        <dbReference type="EMBL" id="CAE04259.3"/>
    </source>
</evidence>
<evidence type="ECO:0000256" key="5">
    <source>
        <dbReference type="PROSITE-ProRule" id="PRU00047"/>
    </source>
</evidence>
<evidence type="ECO:0000256" key="3">
    <source>
        <dbReference type="ARBA" id="ARBA00022750"/>
    </source>
</evidence>
<evidence type="ECO:0000256" key="1">
    <source>
        <dbReference type="ARBA" id="ARBA00022670"/>
    </source>
</evidence>
<dbReference type="GO" id="GO:0006508">
    <property type="term" value="P:proteolysis"/>
    <property type="evidence" value="ECO:0007669"/>
    <property type="project" value="UniProtKB-KW"/>
</dbReference>
<feature type="compositionally biased region" description="Polar residues" evidence="6">
    <location>
        <begin position="250"/>
        <end position="261"/>
    </location>
</feature>
<dbReference type="Gene3D" id="4.10.60.10">
    <property type="entry name" value="Zinc finger, CCHC-type"/>
    <property type="match status" value="1"/>
</dbReference>
<dbReference type="SUPFAM" id="SSF57756">
    <property type="entry name" value="Retrovirus zinc finger-like domains"/>
    <property type="match status" value="1"/>
</dbReference>
<dbReference type="PROSITE" id="PS50994">
    <property type="entry name" value="INTEGRASE"/>
    <property type="match status" value="1"/>
</dbReference>
<dbReference type="InterPro" id="IPR039537">
    <property type="entry name" value="Retrotran_Ty1/copia-like"/>
</dbReference>
<reference evidence="10" key="2">
    <citation type="journal article" date="2008" name="Nucleic Acids Res.">
        <title>The rice annotation project database (RAP-DB): 2008 update.</title>
        <authorList>
            <consortium name="The rice annotation project (RAP)"/>
        </authorList>
    </citation>
    <scope>GENOME REANNOTATION</scope>
    <source>
        <strain evidence="10">cv. Nipponbare</strain>
    </source>
</reference>
<dbReference type="Gene3D" id="3.30.420.10">
    <property type="entry name" value="Ribonuclease H-like superfamily/Ribonuclease H"/>
    <property type="match status" value="1"/>
</dbReference>
<dbReference type="GO" id="GO:0003676">
    <property type="term" value="F:nucleic acid binding"/>
    <property type="evidence" value="ECO:0007669"/>
    <property type="project" value="InterPro"/>
</dbReference>
<sequence length="1405" mass="159594">MSGASSSTNSSTGGYSLMGCIKDIPTLKGDNYAEWKRKLDLAFILGEVDWVLTTPCPIEPADLVRGENESDADWQKRQRDNAPLVMSYDIEQKKWSLANKKCLAVVKNTIEPTILGSIPECDAVSEYLERIKSQFTGSSKTYATQLIKQLVTERYHGGGVRDHILRMSNMASKLKPMDLGITDDFLVHLVMASLPKQFDNFIVNYNISPEKWNFEKLIANCVQEEERIKESNGGSINYVKDKKKNHKSPTSKGKQSQHLPQQQQFAVEKDQCLHCKKTGHYKKDCPDFLKMIMAKKGENIITFVNESHYVGYSRSTWWIDSGATIHACNCLKAFRSTRTTQRRESTIRVANGVEEKVEAVGDLPLELANGFILLLRDVFYVPSLQRNLISVSKLDFDGYDCRFGSGKCELWHNNACIGLAVLRDELYLLSLSENVNVVSSLTKENKKRKRTPDVSSKLWHCRLGHISRGRIERLVKNEILPPLEFSDLEQCIECIKGKFVKSIKKGAKRSAGILEIIHTDICGPFPVKSVDGYDSFITFTDDYSRYGYIYPIKERSEALDKFKIFKAEVENQHDIKIKVVRSDRGGEYYGRHTPYGQVPGPFARFLLENGIVAQYSTPGEPQQNGVAERRNRTLMDMVRSMMSYSTLPLGLWMEALKTAIHILNRVPSKSVPKTPYELWTGRVPSLTHLRVWGSPAEAKVFNPNIGKLDPKTVSCHFIGYPERSKGYRFYCPNSYTKFVETRHAVFLEDEMIRGSSVVREIDLEERRVSVPAPSTQEPFFSLPADVVPAMPVIEVPAPVVTPPVATMNESEEPVIQDSTEMVATPEEELQQPQIDNVPVQETHQEPQVQDVPNVQAPRRSERVRRSAIRDDYKVYNIEESHMEDDPTSYEEAMRSARSSEWLEAMKDEMESMKLNDVWDLEEIPKGAKTVGCKWVYKTKYDSRGNIEKFKARLVAKGFTQREGIDYNETFSPVSCKDSFRIIMALVAHYDLELHQMDVKTAFLNGDLEEKVYMAQPKGFVMKGNENMGCRLKRSIYGLKQASRQWYLKFDGTIKKFGFQENVEDNCIYSKFKNGRFIFLILYVDDILLASSDVSLLQETKKFLSSNFDMKDLGEASYVLGIEIHRDRTKYALGLSQKTYIEKVLKKFNMYRCSATPAPIMKGEKYGASQCPRNQYELNEMKTKPYASAVGSLQYAQVCTRPDLAFVTGLLGRFQSNPGLEHWKLVKKVLRYLQGTKGLMLSYRRSESLQIVGYSDSDFAKDNTKSTSGYVFTLAGGAISWKSSKQTITAGSTMYAEFIACYEATGQVNWLKKFIPGLKVVDSIEKPLKLYCDNEPAVMYAHNNQSSGAAKHIDIKYYVVKDKVRDQTISLEHIKTERMLADPLTKGLPPNVFKEHVAGMGLREAL</sequence>
<dbReference type="Pfam" id="PF13976">
    <property type="entry name" value="gag_pre-integrs"/>
    <property type="match status" value="1"/>
</dbReference>
<dbReference type="SUPFAM" id="SSF53098">
    <property type="entry name" value="Ribonuclease H-like"/>
    <property type="match status" value="1"/>
</dbReference>
<name>Q7XN62_ORYSJ</name>
<dbReference type="InterPro" id="IPR043502">
    <property type="entry name" value="DNA/RNA_pol_sf"/>
</dbReference>
<dbReference type="InterPro" id="IPR057670">
    <property type="entry name" value="SH3_retrovirus"/>
</dbReference>
<dbReference type="InterPro" id="IPR054722">
    <property type="entry name" value="PolX-like_BBD"/>
</dbReference>
<accession>Q7XN62</accession>
<gene>
    <name evidence="9" type="primary">OSJNBa0089N06.20</name>
</gene>
<feature type="domain" description="CCHC-type" evidence="7">
    <location>
        <begin position="272"/>
        <end position="287"/>
    </location>
</feature>
<organism evidence="9 10">
    <name type="scientific">Oryza sativa subsp. japonica</name>
    <name type="common">Rice</name>
    <dbReference type="NCBI Taxonomy" id="39947"/>
    <lineage>
        <taxon>Eukaryota</taxon>
        <taxon>Viridiplantae</taxon>
        <taxon>Streptophyta</taxon>
        <taxon>Embryophyta</taxon>
        <taxon>Tracheophyta</taxon>
        <taxon>Spermatophyta</taxon>
        <taxon>Magnoliopsida</taxon>
        <taxon>Liliopsida</taxon>
        <taxon>Poales</taxon>
        <taxon>Poaceae</taxon>
        <taxon>BOP clade</taxon>
        <taxon>Oryzoideae</taxon>
        <taxon>Oryzeae</taxon>
        <taxon>Oryzinae</taxon>
        <taxon>Oryza</taxon>
        <taxon>Oryza sativa</taxon>
    </lineage>
</organism>
<dbReference type="Pfam" id="PF14223">
    <property type="entry name" value="Retrotran_gag_2"/>
    <property type="match status" value="1"/>
</dbReference>
<evidence type="ECO:0000256" key="4">
    <source>
        <dbReference type="ARBA" id="ARBA00022801"/>
    </source>
</evidence>
<dbReference type="Pfam" id="PF25597">
    <property type="entry name" value="SH3_retrovirus"/>
    <property type="match status" value="1"/>
</dbReference>
<evidence type="ECO:0000256" key="6">
    <source>
        <dbReference type="SAM" id="MobiDB-lite"/>
    </source>
</evidence>
<keyword evidence="1" id="KW-0645">Protease</keyword>
<evidence type="ECO:0000256" key="2">
    <source>
        <dbReference type="ARBA" id="ARBA00022723"/>
    </source>
</evidence>
<dbReference type="GO" id="GO:0004190">
    <property type="term" value="F:aspartic-type endopeptidase activity"/>
    <property type="evidence" value="ECO:0007669"/>
    <property type="project" value="UniProtKB-KW"/>
</dbReference>
<dbReference type="SUPFAM" id="SSF56672">
    <property type="entry name" value="DNA/RNA polymerases"/>
    <property type="match status" value="1"/>
</dbReference>
<dbReference type="InterPro" id="IPR012337">
    <property type="entry name" value="RNaseH-like_sf"/>
</dbReference>
<feature type="domain" description="Integrase catalytic" evidence="8">
    <location>
        <begin position="508"/>
        <end position="683"/>
    </location>
</feature>
<keyword evidence="5" id="KW-0863">Zinc-finger</keyword>
<dbReference type="InterPro" id="IPR036397">
    <property type="entry name" value="RNaseH_sf"/>
</dbReference>
<dbReference type="EMBL" id="AL662988">
    <property type="protein sequence ID" value="CAE04259.3"/>
    <property type="molecule type" value="Genomic_DNA"/>
</dbReference>
<evidence type="ECO:0000313" key="10">
    <source>
        <dbReference type="Proteomes" id="UP000000763"/>
    </source>
</evidence>
<evidence type="ECO:0000259" key="7">
    <source>
        <dbReference type="PROSITE" id="PS50158"/>
    </source>
</evidence>
<dbReference type="InterPro" id="IPR001584">
    <property type="entry name" value="Integrase_cat-core"/>
</dbReference>
<protein>
    <submittedName>
        <fullName evidence="9">OSJNBa0089N06.20 protein</fullName>
    </submittedName>
</protein>
<evidence type="ECO:0000259" key="8">
    <source>
        <dbReference type="PROSITE" id="PS50994"/>
    </source>
</evidence>
<dbReference type="Proteomes" id="UP000000763">
    <property type="component" value="Chromosome 4"/>
</dbReference>
<dbReference type="Pfam" id="PF22936">
    <property type="entry name" value="Pol_BBD"/>
    <property type="match status" value="1"/>
</dbReference>
<dbReference type="Pfam" id="PF07727">
    <property type="entry name" value="RVT_2"/>
    <property type="match status" value="1"/>
</dbReference>
<dbReference type="PANTHER" id="PTHR42648">
    <property type="entry name" value="TRANSPOSASE, PUTATIVE-RELATED"/>
    <property type="match status" value="1"/>
</dbReference>